<dbReference type="EMBL" id="CP090170">
    <property type="protein sequence ID" value="UJO20947.1"/>
    <property type="molecule type" value="Genomic_DNA"/>
</dbReference>
<protein>
    <submittedName>
        <fullName evidence="1">Uncharacterized protein</fullName>
    </submittedName>
</protein>
<gene>
    <name evidence="1" type="ORF">CLAFUR5_11049</name>
</gene>
<dbReference type="KEGG" id="ffu:CLAFUR5_11049"/>
<evidence type="ECO:0000313" key="2">
    <source>
        <dbReference type="Proteomes" id="UP000756132"/>
    </source>
</evidence>
<dbReference type="GeneID" id="71990927"/>
<reference evidence="1" key="1">
    <citation type="submission" date="2021-12" db="EMBL/GenBank/DDBJ databases">
        <authorList>
            <person name="Zaccaron A."/>
            <person name="Stergiopoulos I."/>
        </authorList>
    </citation>
    <scope>NUCLEOTIDE SEQUENCE</scope>
    <source>
        <strain evidence="1">Race5_Kim</strain>
    </source>
</reference>
<dbReference type="AlphaFoldDB" id="A0A9Q8PEI5"/>
<proteinExistence type="predicted"/>
<keyword evidence="2" id="KW-1185">Reference proteome</keyword>
<reference evidence="1" key="2">
    <citation type="journal article" date="2022" name="Microb. Genom.">
        <title>A chromosome-scale genome assembly of the tomato pathogen Cladosporium fulvum reveals a compartmentalized genome architecture and the presence of a dispensable chromosome.</title>
        <authorList>
            <person name="Zaccaron A.Z."/>
            <person name="Chen L.H."/>
            <person name="Samaras A."/>
            <person name="Stergiopoulos I."/>
        </authorList>
    </citation>
    <scope>NUCLEOTIDE SEQUENCE</scope>
    <source>
        <strain evidence="1">Race5_Kim</strain>
    </source>
</reference>
<dbReference type="RefSeq" id="XP_047765313.1">
    <property type="nucleotide sequence ID" value="XM_047910197.1"/>
</dbReference>
<dbReference type="OrthoDB" id="4403049at2759"/>
<dbReference type="OMA" id="WYSAYAY"/>
<sequence length="315" mass="36152">MEQTVTAFRTRMAAANKAFLEARISGHRSAPYSNFQGIFAMTRCWSRLTEGHKMWKGEPPVPEDAPDELKNQARLEAEVDSLDDVKRLIEKHWLLDGTKPPVGEELRKNFLRILEEVLDETKDGELLEDEEGKLELPAELTDFLSVTNGVLDDADFRHSGICDFSMVEEKYVEDEELLRGRLETAADPDEWVNMGADYLDDELEVAAGVVLDFKQQWPDTTPEFKNNTWTSMYAYCQPVPDQDDEDSAEDFSWRVVIYHRINEIDRAVFTFTSIANFLGWYASWDERMNMESMRRATSGYGPPGIDHDIEDYAPA</sequence>
<organism evidence="1 2">
    <name type="scientific">Passalora fulva</name>
    <name type="common">Tomato leaf mold</name>
    <name type="synonym">Cladosporium fulvum</name>
    <dbReference type="NCBI Taxonomy" id="5499"/>
    <lineage>
        <taxon>Eukaryota</taxon>
        <taxon>Fungi</taxon>
        <taxon>Dikarya</taxon>
        <taxon>Ascomycota</taxon>
        <taxon>Pezizomycotina</taxon>
        <taxon>Dothideomycetes</taxon>
        <taxon>Dothideomycetidae</taxon>
        <taxon>Mycosphaerellales</taxon>
        <taxon>Mycosphaerellaceae</taxon>
        <taxon>Fulvia</taxon>
    </lineage>
</organism>
<evidence type="ECO:0000313" key="1">
    <source>
        <dbReference type="EMBL" id="UJO20947.1"/>
    </source>
</evidence>
<name>A0A9Q8PEI5_PASFU</name>
<dbReference type="Proteomes" id="UP000756132">
    <property type="component" value="Chromosome 8"/>
</dbReference>
<accession>A0A9Q8PEI5</accession>